<accession>A0A0R1F379</accession>
<dbReference type="Proteomes" id="UP000051181">
    <property type="component" value="Unassembled WGS sequence"/>
</dbReference>
<comment type="caution">
    <text evidence="2">The sequence shown here is derived from an EMBL/GenBank/DDBJ whole genome shotgun (WGS) entry which is preliminary data.</text>
</comment>
<evidence type="ECO:0000313" key="2">
    <source>
        <dbReference type="EMBL" id="KRK16364.1"/>
    </source>
</evidence>
<protein>
    <submittedName>
        <fullName evidence="2">Uncharacterized protein</fullName>
    </submittedName>
</protein>
<dbReference type="EMBL" id="AZCN01000033">
    <property type="protein sequence ID" value="KRK16364.1"/>
    <property type="molecule type" value="Genomic_DNA"/>
</dbReference>
<reference evidence="2 3" key="1">
    <citation type="journal article" date="2015" name="Genome Announc.">
        <title>Expanding the biotechnology potential of lactobacilli through comparative genomics of 213 strains and associated genera.</title>
        <authorList>
            <person name="Sun Z."/>
            <person name="Harris H.M."/>
            <person name="McCann A."/>
            <person name="Guo C."/>
            <person name="Argimon S."/>
            <person name="Zhang W."/>
            <person name="Yang X."/>
            <person name="Jeffery I.B."/>
            <person name="Cooney J.C."/>
            <person name="Kagawa T.F."/>
            <person name="Liu W."/>
            <person name="Song Y."/>
            <person name="Salvetti E."/>
            <person name="Wrobel A."/>
            <person name="Rasinkangas P."/>
            <person name="Parkhill J."/>
            <person name="Rea M.C."/>
            <person name="O'Sullivan O."/>
            <person name="Ritari J."/>
            <person name="Douillard F.P."/>
            <person name="Paul Ross R."/>
            <person name="Yang R."/>
            <person name="Briner A.E."/>
            <person name="Felis G.E."/>
            <person name="de Vos W.M."/>
            <person name="Barrangou R."/>
            <person name="Klaenhammer T.R."/>
            <person name="Caufield P.W."/>
            <person name="Cui Y."/>
            <person name="Zhang H."/>
            <person name="O'Toole P.W."/>
        </authorList>
    </citation>
    <scope>NUCLEOTIDE SEQUENCE [LARGE SCALE GENOMIC DNA]</scope>
    <source>
        <strain evidence="2 3">DSM 20001</strain>
    </source>
</reference>
<dbReference type="AlphaFoldDB" id="A0A0R1F379"/>
<dbReference type="RefSeq" id="WP_010011906.1">
    <property type="nucleotide sequence ID" value="NZ_AZCN01000033.1"/>
</dbReference>
<keyword evidence="1" id="KW-1133">Transmembrane helix</keyword>
<evidence type="ECO:0000313" key="3">
    <source>
        <dbReference type="Proteomes" id="UP000051181"/>
    </source>
</evidence>
<feature type="transmembrane region" description="Helical" evidence="1">
    <location>
        <begin position="6"/>
        <end position="36"/>
    </location>
</feature>
<organism evidence="2 3">
    <name type="scientific">Loigolactobacillus coryniformis subsp. coryniformis KCTC 3167 = DSM 20001</name>
    <dbReference type="NCBI Taxonomy" id="913848"/>
    <lineage>
        <taxon>Bacteria</taxon>
        <taxon>Bacillati</taxon>
        <taxon>Bacillota</taxon>
        <taxon>Bacilli</taxon>
        <taxon>Lactobacillales</taxon>
        <taxon>Lactobacillaceae</taxon>
        <taxon>Loigolactobacillus</taxon>
    </lineage>
</organism>
<name>A0A0R1F379_9LACO</name>
<dbReference type="eggNOG" id="COG0591">
    <property type="taxonomic scope" value="Bacteria"/>
</dbReference>
<keyword evidence="1" id="KW-0812">Transmembrane</keyword>
<keyword evidence="1" id="KW-0472">Membrane</keyword>
<evidence type="ECO:0000256" key="1">
    <source>
        <dbReference type="SAM" id="Phobius"/>
    </source>
</evidence>
<dbReference type="GeneID" id="65916561"/>
<dbReference type="PATRIC" id="fig|913848.6.peg.1328"/>
<proteinExistence type="predicted"/>
<gene>
    <name evidence="2" type="ORF">FD22_GL001290</name>
</gene>
<sequence>MIAAAIITYFVQAAAVSPFIVSCVSFISAFVISYVVSLFTPGYHKNIVGLTVATKDQEYTGK</sequence>